<evidence type="ECO:0000256" key="3">
    <source>
        <dbReference type="ARBA" id="ARBA00012912"/>
    </source>
</evidence>
<dbReference type="Gene3D" id="3.90.1150.10">
    <property type="entry name" value="Aspartate Aminotransferase, domain 1"/>
    <property type="match status" value="1"/>
</dbReference>
<organism evidence="10 11">
    <name type="scientific">Pythium insidiosum</name>
    <name type="common">Pythiosis disease agent</name>
    <dbReference type="NCBI Taxonomy" id="114742"/>
    <lineage>
        <taxon>Eukaryota</taxon>
        <taxon>Sar</taxon>
        <taxon>Stramenopiles</taxon>
        <taxon>Oomycota</taxon>
        <taxon>Peronosporomycetes</taxon>
        <taxon>Pythiales</taxon>
        <taxon>Pythiaceae</taxon>
        <taxon>Pythium</taxon>
    </lineage>
</organism>
<sequence>MIASRLGRHSACASRGRLARPLSVGPRARPATPTPPFPDEYGHAEVVSSAIPGPRSKELIARLGAHQNNATINFFADYAASRGNYLVDVDGNRFLDIYGQIASLPIGYNHPAVLRAFQDPSNMALLAQRPCLGLFPPADWVDRIERTLKRVQPAGLDDVNTLMCGSCSNENAYKAVFIWHQTRLRGGLPPSPFDLESSMTHKLPGTPHLSILSFQGGFHGRLLGCLSTTHSKPIHKVDIPAFDWPVASFPRLRYPLDAHQAANEAEEARCLDEVERLLRENHRAADSAPTSTSRIAGMVVEPIQAEGGDHHASPAFFRALRSLAAEFGVAFIVDEVQTGGGSTGTFWAHEHWGLSDPPDLVTFSKKLQTGGYFAKSEFRLHEGYRIFNTWMGDPSKMISLEAFLDVMDQDRLLENTSITGKYLHAGLEDLSTKFPALVQNVRGQGTYLAFDLPTEAQRNEMVAILKTLGVATGGCGTTSIRFRPALVFQPRHADECLERLDRACQQLLDSLPR</sequence>
<evidence type="ECO:0000256" key="2">
    <source>
        <dbReference type="ARBA" id="ARBA00008954"/>
    </source>
</evidence>
<evidence type="ECO:0000256" key="7">
    <source>
        <dbReference type="ARBA" id="ARBA00030204"/>
    </source>
</evidence>
<keyword evidence="5" id="KW-0808">Transferase</keyword>
<dbReference type="PANTHER" id="PTHR43206">
    <property type="entry name" value="AMINOTRANSFERASE"/>
    <property type="match status" value="1"/>
</dbReference>
<proteinExistence type="inferred from homology"/>
<comment type="cofactor">
    <cofactor evidence="1">
        <name>pyridoxal 5'-phosphate</name>
        <dbReference type="ChEBI" id="CHEBI:597326"/>
    </cofactor>
</comment>
<dbReference type="Pfam" id="PF00202">
    <property type="entry name" value="Aminotran_3"/>
    <property type="match status" value="1"/>
</dbReference>
<dbReference type="Gene3D" id="3.40.640.10">
    <property type="entry name" value="Type I PLP-dependent aspartate aminotransferase-like (Major domain)"/>
    <property type="match status" value="1"/>
</dbReference>
<dbReference type="GO" id="GO:0034386">
    <property type="term" value="F:4-aminobutyrate:2-oxoglutarate transaminase activity"/>
    <property type="evidence" value="ECO:0007669"/>
    <property type="project" value="UniProtKB-EC"/>
</dbReference>
<dbReference type="InterPro" id="IPR049704">
    <property type="entry name" value="Aminotrans_3_PPA_site"/>
</dbReference>
<dbReference type="PANTHER" id="PTHR43206:SF1">
    <property type="entry name" value="4-AMINOBUTYRATE AMINOTRANSFERASE, MITOCHONDRIAL"/>
    <property type="match status" value="1"/>
</dbReference>
<evidence type="ECO:0000256" key="9">
    <source>
        <dbReference type="RuleBase" id="RU003560"/>
    </source>
</evidence>
<dbReference type="InterPro" id="IPR015421">
    <property type="entry name" value="PyrdxlP-dep_Trfase_major"/>
</dbReference>
<comment type="caution">
    <text evidence="10">The sequence shown here is derived from an EMBL/GenBank/DDBJ whole genome shotgun (WGS) entry which is preliminary data.</text>
</comment>
<dbReference type="GO" id="GO:0005739">
    <property type="term" value="C:mitochondrion"/>
    <property type="evidence" value="ECO:0007669"/>
    <property type="project" value="TreeGrafter"/>
</dbReference>
<keyword evidence="11" id="KW-1185">Reference proteome</keyword>
<reference evidence="10" key="1">
    <citation type="submission" date="2021-12" db="EMBL/GenBank/DDBJ databases">
        <title>Prjna785345.</title>
        <authorList>
            <person name="Rujirawat T."/>
            <person name="Krajaejun T."/>
        </authorList>
    </citation>
    <scope>NUCLEOTIDE SEQUENCE</scope>
    <source>
        <strain evidence="10">Pi057C3</strain>
    </source>
</reference>
<dbReference type="PIRSF" id="PIRSF000521">
    <property type="entry name" value="Transaminase_4ab_Lys_Orn"/>
    <property type="match status" value="1"/>
</dbReference>
<protein>
    <recommendedName>
        <fullName evidence="3">4-aminobutyrate--2-oxoglutarate transaminase</fullName>
        <ecNumber evidence="3">2.6.1.19</ecNumber>
    </recommendedName>
    <alternativeName>
        <fullName evidence="8">GABA aminotransferase</fullName>
    </alternativeName>
    <alternativeName>
        <fullName evidence="7">Gamma-amino-N-butyrate transaminase</fullName>
    </alternativeName>
</protein>
<keyword evidence="4" id="KW-0032">Aminotransferase</keyword>
<dbReference type="GO" id="GO:0030170">
    <property type="term" value="F:pyridoxal phosphate binding"/>
    <property type="evidence" value="ECO:0007669"/>
    <property type="project" value="InterPro"/>
</dbReference>
<dbReference type="NCBIfam" id="TIGR00699">
    <property type="entry name" value="GABAtrns_euk"/>
    <property type="match status" value="1"/>
</dbReference>
<dbReference type="EMBL" id="JAKCXM010000133">
    <property type="protein sequence ID" value="KAJ0401258.1"/>
    <property type="molecule type" value="Genomic_DNA"/>
</dbReference>
<dbReference type="AlphaFoldDB" id="A0AAD5MB47"/>
<gene>
    <name evidence="10" type="ORF">P43SY_010982</name>
</gene>
<dbReference type="InterPro" id="IPR015422">
    <property type="entry name" value="PyrdxlP-dep_Trfase_small"/>
</dbReference>
<dbReference type="CDD" id="cd00610">
    <property type="entry name" value="OAT_like"/>
    <property type="match status" value="1"/>
</dbReference>
<evidence type="ECO:0000256" key="5">
    <source>
        <dbReference type="ARBA" id="ARBA00022679"/>
    </source>
</evidence>
<dbReference type="Proteomes" id="UP001209570">
    <property type="component" value="Unassembled WGS sequence"/>
</dbReference>
<comment type="similarity">
    <text evidence="2 9">Belongs to the class-III pyridoxal-phosphate-dependent aminotransferase family.</text>
</comment>
<name>A0AAD5MB47_PYTIN</name>
<evidence type="ECO:0000256" key="1">
    <source>
        <dbReference type="ARBA" id="ARBA00001933"/>
    </source>
</evidence>
<dbReference type="InterPro" id="IPR004631">
    <property type="entry name" value="4NH2But_aminotransferase_euk"/>
</dbReference>
<dbReference type="SUPFAM" id="SSF53383">
    <property type="entry name" value="PLP-dependent transferases"/>
    <property type="match status" value="1"/>
</dbReference>
<dbReference type="GO" id="GO:0009450">
    <property type="term" value="P:gamma-aminobutyric acid catabolic process"/>
    <property type="evidence" value="ECO:0007669"/>
    <property type="project" value="TreeGrafter"/>
</dbReference>
<evidence type="ECO:0000313" key="11">
    <source>
        <dbReference type="Proteomes" id="UP001209570"/>
    </source>
</evidence>
<accession>A0AAD5MB47</accession>
<evidence type="ECO:0000256" key="4">
    <source>
        <dbReference type="ARBA" id="ARBA00022576"/>
    </source>
</evidence>
<evidence type="ECO:0000256" key="8">
    <source>
        <dbReference type="ARBA" id="ARBA00031787"/>
    </source>
</evidence>
<keyword evidence="6 9" id="KW-0663">Pyridoxal phosphate</keyword>
<evidence type="ECO:0000256" key="6">
    <source>
        <dbReference type="ARBA" id="ARBA00022898"/>
    </source>
</evidence>
<evidence type="ECO:0000313" key="10">
    <source>
        <dbReference type="EMBL" id="KAJ0401258.1"/>
    </source>
</evidence>
<dbReference type="InterPro" id="IPR005814">
    <property type="entry name" value="Aminotrans_3"/>
</dbReference>
<dbReference type="EC" id="2.6.1.19" evidence="3"/>
<dbReference type="FunFam" id="3.40.640.10:FF:000219">
    <property type="entry name" value="Aminotransferase PigE"/>
    <property type="match status" value="1"/>
</dbReference>
<dbReference type="PROSITE" id="PS00600">
    <property type="entry name" value="AA_TRANSFER_CLASS_3"/>
    <property type="match status" value="1"/>
</dbReference>
<dbReference type="InterPro" id="IPR015424">
    <property type="entry name" value="PyrdxlP-dep_Trfase"/>
</dbReference>